<evidence type="ECO:0000313" key="2">
    <source>
        <dbReference type="EMBL" id="GAI47624.1"/>
    </source>
</evidence>
<evidence type="ECO:0000259" key="1">
    <source>
        <dbReference type="Pfam" id="PF18915"/>
    </source>
</evidence>
<dbReference type="Pfam" id="PF18915">
    <property type="entry name" value="DUF5667"/>
    <property type="match status" value="1"/>
</dbReference>
<dbReference type="InterPro" id="IPR043725">
    <property type="entry name" value="DUF5667"/>
</dbReference>
<dbReference type="AlphaFoldDB" id="X1QWG7"/>
<protein>
    <recommendedName>
        <fullName evidence="1">DUF5667 domain-containing protein</fullName>
    </recommendedName>
</protein>
<comment type="caution">
    <text evidence="2">The sequence shown here is derived from an EMBL/GenBank/DDBJ whole genome shotgun (WGS) entry which is preliminary data.</text>
</comment>
<dbReference type="EMBL" id="BARV01038406">
    <property type="protein sequence ID" value="GAI47624.1"/>
    <property type="molecule type" value="Genomic_DNA"/>
</dbReference>
<feature type="domain" description="DUF5667" evidence="1">
    <location>
        <begin position="2"/>
        <end position="86"/>
    </location>
</feature>
<accession>X1QWG7</accession>
<reference evidence="2" key="1">
    <citation type="journal article" date="2014" name="Front. Microbiol.">
        <title>High frequency of phylogenetically diverse reductive dehalogenase-homologous genes in deep subseafloor sedimentary metagenomes.</title>
        <authorList>
            <person name="Kawai M."/>
            <person name="Futagami T."/>
            <person name="Toyoda A."/>
            <person name="Takaki Y."/>
            <person name="Nishi S."/>
            <person name="Hori S."/>
            <person name="Arai W."/>
            <person name="Tsubouchi T."/>
            <person name="Morono Y."/>
            <person name="Uchiyama I."/>
            <person name="Ito T."/>
            <person name="Fujiyama A."/>
            <person name="Inagaki F."/>
            <person name="Takami H."/>
        </authorList>
    </citation>
    <scope>NUCLEOTIDE SEQUENCE</scope>
    <source>
        <strain evidence="2">Expedition CK06-06</strain>
    </source>
</reference>
<name>X1QWG7_9ZZZZ</name>
<organism evidence="2">
    <name type="scientific">marine sediment metagenome</name>
    <dbReference type="NCBI Taxonomy" id="412755"/>
    <lineage>
        <taxon>unclassified sequences</taxon>
        <taxon>metagenomes</taxon>
        <taxon>ecological metagenomes</taxon>
    </lineage>
</organism>
<sequence>AERYATLAAERLAEAQAVVEKGEPELAEKTLARYENQLEKSIARAEKAMAKGKSTEKVMEVLARVGQATSKHLEVLAEVYEKVPEQARPAIENAMKASVKGHEKAVEVLKARDALGDVPEAVSLPVEVPAEVRERIQRRVQQELELEKVFQELESFESLRTFCIEKGGPPEI</sequence>
<proteinExistence type="predicted"/>
<feature type="non-terminal residue" evidence="2">
    <location>
        <position position="1"/>
    </location>
</feature>
<gene>
    <name evidence="2" type="ORF">S06H3_59177</name>
</gene>